<dbReference type="GO" id="GO:0008270">
    <property type="term" value="F:zinc ion binding"/>
    <property type="evidence" value="ECO:0007669"/>
    <property type="project" value="TreeGrafter"/>
</dbReference>
<dbReference type="InterPro" id="IPR002481">
    <property type="entry name" value="FUR"/>
</dbReference>
<dbReference type="GO" id="GO:1900376">
    <property type="term" value="P:regulation of secondary metabolite biosynthetic process"/>
    <property type="evidence" value="ECO:0007669"/>
    <property type="project" value="TreeGrafter"/>
</dbReference>
<comment type="similarity">
    <text evidence="1">Belongs to the Fur family.</text>
</comment>
<dbReference type="GO" id="GO:0000976">
    <property type="term" value="F:transcription cis-regulatory region binding"/>
    <property type="evidence" value="ECO:0007669"/>
    <property type="project" value="TreeGrafter"/>
</dbReference>
<dbReference type="GO" id="GO:0045892">
    <property type="term" value="P:negative regulation of DNA-templated transcription"/>
    <property type="evidence" value="ECO:0007669"/>
    <property type="project" value="TreeGrafter"/>
</dbReference>
<name>A0A644T0D8_9ZZZZ</name>
<keyword evidence="5" id="KW-0238">DNA-binding</keyword>
<evidence type="ECO:0000256" key="1">
    <source>
        <dbReference type="ARBA" id="ARBA00007957"/>
    </source>
</evidence>
<keyword evidence="6" id="KW-0804">Transcription</keyword>
<dbReference type="PANTHER" id="PTHR33202">
    <property type="entry name" value="ZINC UPTAKE REGULATION PROTEIN"/>
    <property type="match status" value="1"/>
</dbReference>
<keyword evidence="2" id="KW-0678">Repressor</keyword>
<keyword evidence="3" id="KW-0862">Zinc</keyword>
<reference evidence="7" key="1">
    <citation type="submission" date="2019-08" db="EMBL/GenBank/DDBJ databases">
        <authorList>
            <person name="Kucharzyk K."/>
            <person name="Murdoch R.W."/>
            <person name="Higgins S."/>
            <person name="Loffler F."/>
        </authorList>
    </citation>
    <scope>NUCLEOTIDE SEQUENCE</scope>
</reference>
<proteinExistence type="inferred from homology"/>
<comment type="caution">
    <text evidence="7">The sequence shown here is derived from an EMBL/GenBank/DDBJ whole genome shotgun (WGS) entry which is preliminary data.</text>
</comment>
<keyword evidence="4" id="KW-0805">Transcription regulation</keyword>
<dbReference type="AlphaFoldDB" id="A0A644T0D8"/>
<dbReference type="Gene3D" id="3.30.1490.190">
    <property type="match status" value="1"/>
</dbReference>
<dbReference type="CDD" id="cd07153">
    <property type="entry name" value="Fur_like"/>
    <property type="match status" value="1"/>
</dbReference>
<dbReference type="InterPro" id="IPR036388">
    <property type="entry name" value="WH-like_DNA-bd_sf"/>
</dbReference>
<dbReference type="SUPFAM" id="SSF46785">
    <property type="entry name" value="Winged helix' DNA-binding domain"/>
    <property type="match status" value="1"/>
</dbReference>
<evidence type="ECO:0000256" key="2">
    <source>
        <dbReference type="ARBA" id="ARBA00022491"/>
    </source>
</evidence>
<protein>
    <submittedName>
        <fullName evidence="7">Zinc-specific metallo-regulatory protein</fullName>
    </submittedName>
</protein>
<accession>A0A644T0D8</accession>
<dbReference type="EMBL" id="VSSQ01000012">
    <property type="protein sequence ID" value="MPL60346.1"/>
    <property type="molecule type" value="Genomic_DNA"/>
</dbReference>
<evidence type="ECO:0000256" key="4">
    <source>
        <dbReference type="ARBA" id="ARBA00023015"/>
    </source>
</evidence>
<dbReference type="GO" id="GO:0003700">
    <property type="term" value="F:DNA-binding transcription factor activity"/>
    <property type="evidence" value="ECO:0007669"/>
    <property type="project" value="InterPro"/>
</dbReference>
<organism evidence="7">
    <name type="scientific">bioreactor metagenome</name>
    <dbReference type="NCBI Taxonomy" id="1076179"/>
    <lineage>
        <taxon>unclassified sequences</taxon>
        <taxon>metagenomes</taxon>
        <taxon>ecological metagenomes</taxon>
    </lineage>
</organism>
<sequence>MEDFIAILRREGYKITPQRRAVIAALNECGKFATAHQVLAYVKDKFPDMSLDTVYRNLGLLVGLGLVHEVQTKGRRDGNLFEISGDEHHHHLVCLSCGKAECIDFCPIHAENVIKAEEGGFKIKFHALEFYGYCRDCIRTS</sequence>
<evidence type="ECO:0000256" key="3">
    <source>
        <dbReference type="ARBA" id="ARBA00022833"/>
    </source>
</evidence>
<dbReference type="InterPro" id="IPR043135">
    <property type="entry name" value="Fur_C"/>
</dbReference>
<dbReference type="Gene3D" id="1.10.10.10">
    <property type="entry name" value="Winged helix-like DNA-binding domain superfamily/Winged helix DNA-binding domain"/>
    <property type="match status" value="1"/>
</dbReference>
<dbReference type="InterPro" id="IPR036390">
    <property type="entry name" value="WH_DNA-bd_sf"/>
</dbReference>
<evidence type="ECO:0000256" key="6">
    <source>
        <dbReference type="ARBA" id="ARBA00023163"/>
    </source>
</evidence>
<evidence type="ECO:0000256" key="5">
    <source>
        <dbReference type="ARBA" id="ARBA00023125"/>
    </source>
</evidence>
<gene>
    <name evidence="7" type="primary">zur_1</name>
    <name evidence="7" type="ORF">SDC9_05905</name>
</gene>
<dbReference type="Pfam" id="PF01475">
    <property type="entry name" value="FUR"/>
    <property type="match status" value="1"/>
</dbReference>
<dbReference type="PANTHER" id="PTHR33202:SF7">
    <property type="entry name" value="FERRIC UPTAKE REGULATION PROTEIN"/>
    <property type="match status" value="1"/>
</dbReference>
<evidence type="ECO:0000313" key="7">
    <source>
        <dbReference type="EMBL" id="MPL60346.1"/>
    </source>
</evidence>